<evidence type="ECO:0000256" key="4">
    <source>
        <dbReference type="SAM" id="MobiDB-lite"/>
    </source>
</evidence>
<feature type="region of interest" description="Disordered" evidence="4">
    <location>
        <begin position="1321"/>
        <end position="1395"/>
    </location>
</feature>
<keyword evidence="6" id="KW-0418">Kinase</keyword>
<gene>
    <name evidence="6" type="ORF">KVH32_21540</name>
</gene>
<feature type="compositionally biased region" description="Pro residues" evidence="4">
    <location>
        <begin position="1347"/>
        <end position="1363"/>
    </location>
</feature>
<keyword evidence="3" id="KW-0804">Transcription</keyword>
<name>A0ABS7W8B1_STROV</name>
<evidence type="ECO:0000259" key="5">
    <source>
        <dbReference type="PROSITE" id="PS50011"/>
    </source>
</evidence>
<dbReference type="RefSeq" id="WP_224309716.1">
    <property type="nucleotide sequence ID" value="NZ_JAHSST010000008.1"/>
</dbReference>
<dbReference type="SUPFAM" id="SSF56784">
    <property type="entry name" value="HAD-like"/>
    <property type="match status" value="1"/>
</dbReference>
<reference evidence="6 7" key="1">
    <citation type="submission" date="2021-06" db="EMBL/GenBank/DDBJ databases">
        <title>Ecological speciation of a Streptomyces species isolated from different habitats and geographic origins.</title>
        <authorList>
            <person name="Wang J."/>
        </authorList>
    </citation>
    <scope>NUCLEOTIDE SEQUENCE [LARGE SCALE GENOMIC DNA]</scope>
    <source>
        <strain evidence="6 7">FXJ8.012</strain>
    </source>
</reference>
<dbReference type="InterPro" id="IPR005158">
    <property type="entry name" value="BTAD"/>
</dbReference>
<dbReference type="PANTHER" id="PTHR35807">
    <property type="entry name" value="TRANSCRIPTIONAL REGULATOR REDD-RELATED"/>
    <property type="match status" value="1"/>
</dbReference>
<keyword evidence="6" id="KW-0808">Transferase</keyword>
<dbReference type="Gene3D" id="1.10.510.10">
    <property type="entry name" value="Transferase(Phosphotransferase) domain 1"/>
    <property type="match status" value="1"/>
</dbReference>
<keyword evidence="1" id="KW-0902">Two-component regulatory system</keyword>
<dbReference type="InterPro" id="IPR036388">
    <property type="entry name" value="WH-like_DNA-bd_sf"/>
</dbReference>
<feature type="compositionally biased region" description="Pro residues" evidence="4">
    <location>
        <begin position="1372"/>
        <end position="1382"/>
    </location>
</feature>
<dbReference type="Gene3D" id="3.40.50.1000">
    <property type="entry name" value="HAD superfamily/HAD-like"/>
    <property type="match status" value="1"/>
</dbReference>
<organism evidence="6 7">
    <name type="scientific">Streptomyces olivaceus</name>
    <dbReference type="NCBI Taxonomy" id="47716"/>
    <lineage>
        <taxon>Bacteria</taxon>
        <taxon>Bacillati</taxon>
        <taxon>Actinomycetota</taxon>
        <taxon>Actinomycetes</taxon>
        <taxon>Kitasatosporales</taxon>
        <taxon>Streptomycetaceae</taxon>
        <taxon>Streptomyces</taxon>
    </lineage>
</organism>
<feature type="compositionally biased region" description="Basic and acidic residues" evidence="4">
    <location>
        <begin position="1116"/>
        <end position="1126"/>
    </location>
</feature>
<dbReference type="Pfam" id="PF03704">
    <property type="entry name" value="BTAD"/>
    <property type="match status" value="1"/>
</dbReference>
<sequence length="1625" mass="173933">MPADRPGPPDPLPHLADILGRASSGARPTPLELAELLWLAGQMTPAPDPPDGPAADGTVPEAAAGTFPPPDPVRRPAPDRDLDRDRHHRHGPGREQGQGRDSGQDRPVPGPPPAADAPGTPLRLPSSTMPAPGTSAAEPHSALLAPAPPMLRHTLALQRSLRPLKRRTAAPVGHEVDESATADRIARLGGGPEWWLPVLRPVRERWLRLHLVHDAGPTMPVWQPLVRELHDALAQSGVFRTVVLHRADADGTVGGDGFQAPADGRTVTLLISDCMGPQWREGEAGTRWFGTLRRWARHTPLAVLQPLPERLWRDTALPPVPGRLSAPHRAAPSSSLAFTPYDDTAPPAPRGAVSVPVLEPGPRWLANWAALVASPGGTTHPGAAATLHRPLPADADDRTDLARLSPEDLVLRFRARASREAFRLAGHLALGRPDLPVMRLVQAAVEPDPRPQHLAEVILSGLLTAVAGPPGSYAFRPGVRDLLLRGLPRTARNRTHELLLRTGGLIDERAGRSPGEFRALIPSRGGTERADGGETFAVISEDSARQLGVPARPGAPSPFPRALGDRYRPVRRLAPTGRVWLAEDTGAGRTVAVRLHDRLPGAAGAAARRAFLRDARRLTEFTHPNVVAVLDAGVEDDVPYVVMEHLDGIAVNALARAGEGRLPAPLTVSLAAQLARALTALHRAGLTHGGVEASRLVLLPDGTVRLSLLEPGLSSGRAGRSADLRALCAVLLELCAGTSRLTVPIDSRRLDRLPADLRIDYAHAFDQLMSMDPSAQARGLDLLTDPRLLATAEETYTPRRYRALGPLRVTLPDGSPALPPDERALLTMLLLKHGRTVTHEELRYGLWAPGDEPRDPRRELIRLAARLAEVLGPGVLATPSHGYALHTSADHVDLVHCDELVRRADAARLAGALTEARDLVTEALSLWHGSEPLTGVPGWGAHTARARLLRLRLALHTRRAELDLSLGDYDRASADLAGLLRAHPHREDFRRLYLIALRRQGRGAEALEVYEEYELSGGRSPALTALGRELREEHAGPVDDAPWSEYEDPPDAPDTSPDAGADARHGALSAPDELPEGPFPTEDDFWAWPPEEREEPERHAAEATDGELVGAWGNPRAEDSGPRLPEEEYADADEGPAAERGPGAGPEDEAADAGLDTDYRNCARYSLADGRHGDRDRAAALHVLVSHLLAESGLDGAAYELLDDRDGLLVLLAPRVEAVPLLRATVAGLPGQLARLGGARLRAEFWQVEFQLDGAQEVQSLRADAESVAAVLDASAAQAVVALSDSLYYDEVYDQEGPDGLLLPPGLFRPLADDTGWYRLIDEGTDGKSEGGTDGTDGKSDGEPEPTTAPGPAREPAPAPAPDGGPVRGASPLPPGGRPPLPAGSRPRAVAPRSPADLVSGARCVLLGFDDVLARLYRPAAEREVLLDVLRLFADERDPEDALAGLPLPRAATDGYAGTLDFVRALAGHRLDPDVRLRLDRHEARAARTARPVPLADRLIQALDTRGVPVAVVTDRAPGPVTSYLRRRGLLECLRGDVHGRDTDLTRLMPDPDVLHRALERLDADAGDCVLVGSSVAEQAAARAAGLPFVGRYGDEPARRRLTGADGDALLVPDLRPLLTAAENR</sequence>
<dbReference type="Gene3D" id="1.10.10.10">
    <property type="entry name" value="Winged helix-like DNA-binding domain superfamily/Winged helix DNA-binding domain"/>
    <property type="match status" value="1"/>
</dbReference>
<evidence type="ECO:0000256" key="1">
    <source>
        <dbReference type="ARBA" id="ARBA00023012"/>
    </source>
</evidence>
<dbReference type="NCBIfam" id="NF041121">
    <property type="entry name" value="SAV_2336_NTERM"/>
    <property type="match status" value="1"/>
</dbReference>
<dbReference type="Pfam" id="PF00702">
    <property type="entry name" value="Hydrolase"/>
    <property type="match status" value="1"/>
</dbReference>
<dbReference type="Pfam" id="PF07714">
    <property type="entry name" value="PK_Tyr_Ser-Thr"/>
    <property type="match status" value="1"/>
</dbReference>
<feature type="region of interest" description="Disordered" evidence="4">
    <location>
        <begin position="1032"/>
        <end position="1154"/>
    </location>
</feature>
<keyword evidence="7" id="KW-1185">Reference proteome</keyword>
<dbReference type="InterPro" id="IPR011009">
    <property type="entry name" value="Kinase-like_dom_sf"/>
</dbReference>
<evidence type="ECO:0000313" key="7">
    <source>
        <dbReference type="Proteomes" id="UP000758701"/>
    </source>
</evidence>
<dbReference type="Gene3D" id="1.25.40.10">
    <property type="entry name" value="Tetratricopeptide repeat domain"/>
    <property type="match status" value="1"/>
</dbReference>
<evidence type="ECO:0000256" key="2">
    <source>
        <dbReference type="ARBA" id="ARBA00023015"/>
    </source>
</evidence>
<protein>
    <submittedName>
        <fullName evidence="6">Protein kinase</fullName>
    </submittedName>
</protein>
<feature type="compositionally biased region" description="Basic and acidic residues" evidence="4">
    <location>
        <begin position="72"/>
        <end position="85"/>
    </location>
</feature>
<accession>A0ABS7W8B1</accession>
<dbReference type="SUPFAM" id="SSF48452">
    <property type="entry name" value="TPR-like"/>
    <property type="match status" value="1"/>
</dbReference>
<feature type="compositionally biased region" description="Pro residues" evidence="4">
    <location>
        <begin position="1"/>
        <end position="12"/>
    </location>
</feature>
<evidence type="ECO:0000256" key="3">
    <source>
        <dbReference type="ARBA" id="ARBA00023163"/>
    </source>
</evidence>
<dbReference type="EMBL" id="JAHSTP010000008">
    <property type="protein sequence ID" value="MBZ6153717.1"/>
    <property type="molecule type" value="Genomic_DNA"/>
</dbReference>
<dbReference type="SUPFAM" id="SSF56112">
    <property type="entry name" value="Protein kinase-like (PK-like)"/>
    <property type="match status" value="1"/>
</dbReference>
<dbReference type="GO" id="GO:0016301">
    <property type="term" value="F:kinase activity"/>
    <property type="evidence" value="ECO:0007669"/>
    <property type="project" value="UniProtKB-KW"/>
</dbReference>
<dbReference type="InterPro" id="IPR001245">
    <property type="entry name" value="Ser-Thr/Tyr_kinase_cat_dom"/>
</dbReference>
<dbReference type="PANTHER" id="PTHR35807:SF1">
    <property type="entry name" value="TRANSCRIPTIONAL REGULATOR REDD"/>
    <property type="match status" value="1"/>
</dbReference>
<dbReference type="SMART" id="SM00220">
    <property type="entry name" value="S_TKc"/>
    <property type="match status" value="1"/>
</dbReference>
<dbReference type="Gene3D" id="3.30.200.20">
    <property type="entry name" value="Phosphorylase Kinase, domain 1"/>
    <property type="match status" value="1"/>
</dbReference>
<feature type="region of interest" description="Disordered" evidence="4">
    <location>
        <begin position="42"/>
        <end position="141"/>
    </location>
</feature>
<feature type="compositionally biased region" description="Basic and acidic residues" evidence="4">
    <location>
        <begin position="1321"/>
        <end position="1342"/>
    </location>
</feature>
<dbReference type="InterPro" id="IPR011990">
    <property type="entry name" value="TPR-like_helical_dom_sf"/>
</dbReference>
<dbReference type="SMART" id="SM01043">
    <property type="entry name" value="BTAD"/>
    <property type="match status" value="1"/>
</dbReference>
<evidence type="ECO:0000313" key="6">
    <source>
        <dbReference type="EMBL" id="MBZ6153717.1"/>
    </source>
</evidence>
<dbReference type="PROSITE" id="PS50011">
    <property type="entry name" value="PROTEIN_KINASE_DOM"/>
    <property type="match status" value="1"/>
</dbReference>
<dbReference type="InterPro" id="IPR051677">
    <property type="entry name" value="AfsR-DnrI-RedD_regulator"/>
</dbReference>
<feature type="compositionally biased region" description="Acidic residues" evidence="4">
    <location>
        <begin position="1127"/>
        <end position="1136"/>
    </location>
</feature>
<keyword evidence="2" id="KW-0805">Transcription regulation</keyword>
<dbReference type="InterPro" id="IPR036412">
    <property type="entry name" value="HAD-like_sf"/>
</dbReference>
<proteinExistence type="predicted"/>
<comment type="caution">
    <text evidence="6">The sequence shown here is derived from an EMBL/GenBank/DDBJ whole genome shotgun (WGS) entry which is preliminary data.</text>
</comment>
<dbReference type="InterPro" id="IPR000719">
    <property type="entry name" value="Prot_kinase_dom"/>
</dbReference>
<dbReference type="Proteomes" id="UP000758701">
    <property type="component" value="Unassembled WGS sequence"/>
</dbReference>
<dbReference type="InterPro" id="IPR023214">
    <property type="entry name" value="HAD_sf"/>
</dbReference>
<dbReference type="InterPro" id="IPR047738">
    <property type="entry name" value="SAV_2336-like_N"/>
</dbReference>
<feature type="region of interest" description="Disordered" evidence="4">
    <location>
        <begin position="1"/>
        <end position="27"/>
    </location>
</feature>
<feature type="domain" description="Protein kinase" evidence="5">
    <location>
        <begin position="565"/>
        <end position="867"/>
    </location>
</feature>